<evidence type="ECO:0000313" key="2">
    <source>
        <dbReference type="EMBL" id="EAY17672.1"/>
    </source>
</evidence>
<dbReference type="KEGG" id="tva:4775689"/>
<name>A2DPC8_TRIV3</name>
<feature type="region of interest" description="Disordered" evidence="1">
    <location>
        <begin position="157"/>
        <end position="192"/>
    </location>
</feature>
<sequence>MTQKELYIRIIELVLPQACQHISHELAIGFKDETELKIQVQNNQHVSIPEHFKIPVNNPIGTVLFKIIGNGELKSYAKMNIQILPLNAVSRLNLKMKPQDEIHKDIDVVIEAHLADAEVSPFFGPISPKLQSQSIQIKYKNGKTTIREQKIKINSPKTIRPCSSSPDVKRKKNVDQPLTPPFPRGSFSSNTV</sequence>
<dbReference type="AlphaFoldDB" id="A2DPC8"/>
<dbReference type="InParanoid" id="A2DPC8"/>
<gene>
    <name evidence="2" type="ORF">TVAG_169840</name>
</gene>
<dbReference type="RefSeq" id="XP_001329807.1">
    <property type="nucleotide sequence ID" value="XM_001329772.1"/>
</dbReference>
<dbReference type="VEuPathDB" id="TrichDB:TVAGG3_0681120"/>
<evidence type="ECO:0000256" key="1">
    <source>
        <dbReference type="SAM" id="MobiDB-lite"/>
    </source>
</evidence>
<dbReference type="EMBL" id="DS113227">
    <property type="protein sequence ID" value="EAY17672.1"/>
    <property type="molecule type" value="Genomic_DNA"/>
</dbReference>
<accession>A2DPC8</accession>
<evidence type="ECO:0000313" key="3">
    <source>
        <dbReference type="Proteomes" id="UP000001542"/>
    </source>
</evidence>
<organism evidence="2 3">
    <name type="scientific">Trichomonas vaginalis (strain ATCC PRA-98 / G3)</name>
    <dbReference type="NCBI Taxonomy" id="412133"/>
    <lineage>
        <taxon>Eukaryota</taxon>
        <taxon>Metamonada</taxon>
        <taxon>Parabasalia</taxon>
        <taxon>Trichomonadida</taxon>
        <taxon>Trichomonadidae</taxon>
        <taxon>Trichomonas</taxon>
    </lineage>
</organism>
<reference evidence="2" key="2">
    <citation type="journal article" date="2007" name="Science">
        <title>Draft genome sequence of the sexually transmitted pathogen Trichomonas vaginalis.</title>
        <authorList>
            <person name="Carlton J.M."/>
            <person name="Hirt R.P."/>
            <person name="Silva J.C."/>
            <person name="Delcher A.L."/>
            <person name="Schatz M."/>
            <person name="Zhao Q."/>
            <person name="Wortman J.R."/>
            <person name="Bidwell S.L."/>
            <person name="Alsmark U.C.M."/>
            <person name="Besteiro S."/>
            <person name="Sicheritz-Ponten T."/>
            <person name="Noel C.J."/>
            <person name="Dacks J.B."/>
            <person name="Foster P.G."/>
            <person name="Simillion C."/>
            <person name="Van de Peer Y."/>
            <person name="Miranda-Saavedra D."/>
            <person name="Barton G.J."/>
            <person name="Westrop G.D."/>
            <person name="Mueller S."/>
            <person name="Dessi D."/>
            <person name="Fiori P.L."/>
            <person name="Ren Q."/>
            <person name="Paulsen I."/>
            <person name="Zhang H."/>
            <person name="Bastida-Corcuera F.D."/>
            <person name="Simoes-Barbosa A."/>
            <person name="Brown M.T."/>
            <person name="Hayes R.D."/>
            <person name="Mukherjee M."/>
            <person name="Okumura C.Y."/>
            <person name="Schneider R."/>
            <person name="Smith A.J."/>
            <person name="Vanacova S."/>
            <person name="Villalvazo M."/>
            <person name="Haas B.J."/>
            <person name="Pertea M."/>
            <person name="Feldblyum T.V."/>
            <person name="Utterback T.R."/>
            <person name="Shu C.L."/>
            <person name="Osoegawa K."/>
            <person name="de Jong P.J."/>
            <person name="Hrdy I."/>
            <person name="Horvathova L."/>
            <person name="Zubacova Z."/>
            <person name="Dolezal P."/>
            <person name="Malik S.B."/>
            <person name="Logsdon J.M. Jr."/>
            <person name="Henze K."/>
            <person name="Gupta A."/>
            <person name="Wang C.C."/>
            <person name="Dunne R.L."/>
            <person name="Upcroft J.A."/>
            <person name="Upcroft P."/>
            <person name="White O."/>
            <person name="Salzberg S.L."/>
            <person name="Tang P."/>
            <person name="Chiu C.-H."/>
            <person name="Lee Y.-S."/>
            <person name="Embley T.M."/>
            <person name="Coombs G.H."/>
            <person name="Mottram J.C."/>
            <person name="Tachezy J."/>
            <person name="Fraser-Liggett C.M."/>
            <person name="Johnson P.J."/>
        </authorList>
    </citation>
    <scope>NUCLEOTIDE SEQUENCE [LARGE SCALE GENOMIC DNA]</scope>
    <source>
        <strain evidence="2">G3</strain>
    </source>
</reference>
<proteinExistence type="predicted"/>
<keyword evidence="3" id="KW-1185">Reference proteome</keyword>
<dbReference type="VEuPathDB" id="TrichDB:TVAG_169840"/>
<dbReference type="Proteomes" id="UP000001542">
    <property type="component" value="Unassembled WGS sequence"/>
</dbReference>
<feature type="compositionally biased region" description="Polar residues" evidence="1">
    <location>
        <begin position="157"/>
        <end position="166"/>
    </location>
</feature>
<reference evidence="2" key="1">
    <citation type="submission" date="2006-10" db="EMBL/GenBank/DDBJ databases">
        <authorList>
            <person name="Amadeo P."/>
            <person name="Zhao Q."/>
            <person name="Wortman J."/>
            <person name="Fraser-Liggett C."/>
            <person name="Carlton J."/>
        </authorList>
    </citation>
    <scope>NUCLEOTIDE SEQUENCE</scope>
    <source>
        <strain evidence="2">G3</strain>
    </source>
</reference>
<protein>
    <submittedName>
        <fullName evidence="2">Uncharacterized protein</fullName>
    </submittedName>
</protein>